<dbReference type="EMBL" id="VLKK01000003">
    <property type="protein sequence ID" value="TWH95912.1"/>
    <property type="molecule type" value="Genomic_DNA"/>
</dbReference>
<accession>A0A562KKK9</accession>
<dbReference type="Gene3D" id="2.102.10.10">
    <property type="entry name" value="Rieske [2Fe-2S] iron-sulphur domain"/>
    <property type="match status" value="1"/>
</dbReference>
<dbReference type="GO" id="GO:0051537">
    <property type="term" value="F:2 iron, 2 sulfur cluster binding"/>
    <property type="evidence" value="ECO:0007669"/>
    <property type="project" value="UniProtKB-KW"/>
</dbReference>
<organism evidence="7 8">
    <name type="scientific">Sphingobium wenxiniae (strain DSM 21828 / CGMCC 1.7748 / JZ-1)</name>
    <dbReference type="NCBI Taxonomy" id="595605"/>
    <lineage>
        <taxon>Bacteria</taxon>
        <taxon>Pseudomonadati</taxon>
        <taxon>Pseudomonadota</taxon>
        <taxon>Alphaproteobacteria</taxon>
        <taxon>Sphingomonadales</taxon>
        <taxon>Sphingomonadaceae</taxon>
        <taxon>Sphingobium</taxon>
    </lineage>
</organism>
<protein>
    <submittedName>
        <fullName evidence="7">Rieske-like 2Fe-2S protein</fullName>
    </submittedName>
</protein>
<keyword evidence="2" id="KW-0479">Metal-binding</keyword>
<evidence type="ECO:0000256" key="4">
    <source>
        <dbReference type="ARBA" id="ARBA00023004"/>
    </source>
</evidence>
<dbReference type="Pfam" id="PF00355">
    <property type="entry name" value="Rieske"/>
    <property type="match status" value="1"/>
</dbReference>
<reference evidence="7 8" key="1">
    <citation type="journal article" date="2015" name="Stand. Genomic Sci.">
        <title>Genomic Encyclopedia of Bacterial and Archaeal Type Strains, Phase III: the genomes of soil and plant-associated and newly described type strains.</title>
        <authorList>
            <person name="Whitman W.B."/>
            <person name="Woyke T."/>
            <person name="Klenk H.P."/>
            <person name="Zhou Y."/>
            <person name="Lilburn T.G."/>
            <person name="Beck B.J."/>
            <person name="De Vos P."/>
            <person name="Vandamme P."/>
            <person name="Eisen J.A."/>
            <person name="Garrity G."/>
            <person name="Hugenholtz P."/>
            <person name="Kyrpides N.C."/>
        </authorList>
    </citation>
    <scope>NUCLEOTIDE SEQUENCE [LARGE SCALE GENOMIC DNA]</scope>
    <source>
        <strain evidence="7 8">CGMCC 1.7748</strain>
    </source>
</reference>
<feature type="domain" description="Rieske" evidence="6">
    <location>
        <begin position="28"/>
        <end position="135"/>
    </location>
</feature>
<evidence type="ECO:0000259" key="6">
    <source>
        <dbReference type="PROSITE" id="PS51296"/>
    </source>
</evidence>
<dbReference type="SUPFAM" id="SSF55961">
    <property type="entry name" value="Bet v1-like"/>
    <property type="match status" value="1"/>
</dbReference>
<proteinExistence type="predicted"/>
<dbReference type="Proteomes" id="UP000316624">
    <property type="component" value="Unassembled WGS sequence"/>
</dbReference>
<dbReference type="InterPro" id="IPR017941">
    <property type="entry name" value="Rieske_2Fe-2S"/>
</dbReference>
<dbReference type="PROSITE" id="PS51296">
    <property type="entry name" value="RIESKE"/>
    <property type="match status" value="1"/>
</dbReference>
<evidence type="ECO:0000256" key="2">
    <source>
        <dbReference type="ARBA" id="ARBA00022723"/>
    </source>
</evidence>
<dbReference type="GO" id="GO:0016491">
    <property type="term" value="F:oxidoreductase activity"/>
    <property type="evidence" value="ECO:0007669"/>
    <property type="project" value="UniProtKB-KW"/>
</dbReference>
<sequence>MLTEEQNKLLTEVEGEALMGRYMRERFWIPCARVDSLVADGAPKLVRLLGKNYVAFRATDGRVGMFDEACPHRGVSLTLARNEDCALRCIFHSWKFDVSGRAVEVPSEGERSASFAQKVKLNHYPTFEGGGLLWVWLGDGAPPPRPPLPFLDLAPEQVWISRTLSACNWLQGVEGTLDSVHVGTLHQSWIAKVRDSKRNETIGHTLNVPPRYEVAETPYGLRAAALRRLNEDQQYVRVTEYVMPFISLVPGSMSDREGSMFISVPMDNQNHMLFWGFWKEDALHEPLNERGLRTDERDLDHYASFKGDRENAWGQDRAAMADGHFTGFLDCLLQEDVVVQASMGRIVDRTREQLCASDVAVVRARRRLLNELAMFERDEQGIAPRDPELAVVRPIDMVSGAGTGWRELLAH</sequence>
<keyword evidence="8" id="KW-1185">Reference proteome</keyword>
<dbReference type="InterPro" id="IPR036922">
    <property type="entry name" value="Rieske_2Fe-2S_sf"/>
</dbReference>
<dbReference type="PANTHER" id="PTHR21266">
    <property type="entry name" value="IRON-SULFUR DOMAIN CONTAINING PROTEIN"/>
    <property type="match status" value="1"/>
</dbReference>
<dbReference type="Pfam" id="PF19301">
    <property type="entry name" value="LigXa_C"/>
    <property type="match status" value="1"/>
</dbReference>
<comment type="caution">
    <text evidence="7">The sequence shown here is derived from an EMBL/GenBank/DDBJ whole genome shotgun (WGS) entry which is preliminary data.</text>
</comment>
<evidence type="ECO:0000256" key="5">
    <source>
        <dbReference type="ARBA" id="ARBA00023014"/>
    </source>
</evidence>
<dbReference type="GO" id="GO:0046872">
    <property type="term" value="F:metal ion binding"/>
    <property type="evidence" value="ECO:0007669"/>
    <property type="project" value="UniProtKB-KW"/>
</dbReference>
<evidence type="ECO:0000256" key="3">
    <source>
        <dbReference type="ARBA" id="ARBA00023002"/>
    </source>
</evidence>
<keyword evidence="4" id="KW-0408">Iron</keyword>
<name>A0A562KKK9_SPHWJ</name>
<dbReference type="InterPro" id="IPR045623">
    <property type="entry name" value="LigXa_C"/>
</dbReference>
<keyword evidence="3" id="KW-0560">Oxidoreductase</keyword>
<dbReference type="InterPro" id="IPR050584">
    <property type="entry name" value="Cholesterol_7-desaturase"/>
</dbReference>
<dbReference type="Gene3D" id="3.90.380.10">
    <property type="entry name" value="Naphthalene 1,2-dioxygenase Alpha Subunit, Chain A, domain 1"/>
    <property type="match status" value="1"/>
</dbReference>
<evidence type="ECO:0000256" key="1">
    <source>
        <dbReference type="ARBA" id="ARBA00022714"/>
    </source>
</evidence>
<keyword evidence="1" id="KW-0001">2Fe-2S</keyword>
<dbReference type="AlphaFoldDB" id="A0A562KKK9"/>
<evidence type="ECO:0000313" key="7">
    <source>
        <dbReference type="EMBL" id="TWH95912.1"/>
    </source>
</evidence>
<evidence type="ECO:0000313" key="8">
    <source>
        <dbReference type="Proteomes" id="UP000316624"/>
    </source>
</evidence>
<keyword evidence="5" id="KW-0411">Iron-sulfur</keyword>
<gene>
    <name evidence="7" type="ORF">IQ35_00999</name>
</gene>
<dbReference type="PANTHER" id="PTHR21266:SF59">
    <property type="entry name" value="BLR4922 PROTEIN"/>
    <property type="match status" value="1"/>
</dbReference>
<dbReference type="RefSeq" id="WP_158636585.1">
    <property type="nucleotide sequence ID" value="NZ_JACIIY010000035.1"/>
</dbReference>
<dbReference type="SUPFAM" id="SSF50022">
    <property type="entry name" value="ISP domain"/>
    <property type="match status" value="1"/>
</dbReference>